<sequence length="233" mass="27229">MYKPTVKYDLDRINKLWNCVAYCDCREYAFFDGFKWHHPKQMFGSCDELMKFICLHNVSEIHVKPVRDSHGHLSREWVIDVDFVETDSDMLALKVAVARETFQNFFGDSVARMMHTGNRGIHVWLRIDRFRMDADSQTRGKYYKTFVKPQTIVLDKIQPGSFINCIKSAIESENIQQMVKNVTVYKSNGVPDIKTLINTLWPPVDQHVFCNLVQIRAPFSYHHKGKKYSSQLA</sequence>
<protein>
    <submittedName>
        <fullName evidence="1">Lef-1</fullName>
    </submittedName>
</protein>
<evidence type="ECO:0000313" key="2">
    <source>
        <dbReference type="Proteomes" id="UP000201917"/>
    </source>
</evidence>
<evidence type="ECO:0000313" key="1">
    <source>
        <dbReference type="EMBL" id="AIU41360.1"/>
    </source>
</evidence>
<organism evidence="1 2">
    <name type="scientific">Sucra jujuba nucleopolyhedrovirus</name>
    <dbReference type="NCBI Taxonomy" id="1563660"/>
    <lineage>
        <taxon>Viruses</taxon>
        <taxon>Viruses incertae sedis</taxon>
        <taxon>Naldaviricetes</taxon>
        <taxon>Lefavirales</taxon>
        <taxon>Baculoviridae</taxon>
        <taxon>Alphabaculovirus</taxon>
        <taxon>Alphabaculovirus sujujubae</taxon>
    </lineage>
</organism>
<dbReference type="OrthoDB" id="18354at10239"/>
<name>A0A097P952_9ABAC</name>
<dbReference type="RefSeq" id="YP_009186812.1">
    <property type="nucleotide sequence ID" value="NC_028636.1"/>
</dbReference>
<proteinExistence type="predicted"/>
<accession>A0A097P952</accession>
<keyword evidence="2" id="KW-1185">Reference proteome</keyword>
<dbReference type="Proteomes" id="UP000201917">
    <property type="component" value="Segment"/>
</dbReference>
<dbReference type="CDD" id="cd00525">
    <property type="entry name" value="AE_Prim_S_like"/>
    <property type="match status" value="1"/>
</dbReference>
<dbReference type="EMBL" id="KJ676450">
    <property type="protein sequence ID" value="AIU41360.1"/>
    <property type="molecule type" value="Genomic_DNA"/>
</dbReference>
<dbReference type="InterPro" id="IPR016658">
    <property type="entry name" value="DNA_primase_LEF1"/>
</dbReference>
<reference evidence="1 2" key="1">
    <citation type="journal article" date="2014" name="PLoS ONE">
        <title>Genomic Sequencing and Analysis of Sucra jujuba Nucleopolyhedrovirus.</title>
        <authorList>
            <person name="Liu X."/>
            <person name="Yin F."/>
            <person name="Zhu Z."/>
            <person name="Hou D."/>
            <person name="Wang J."/>
            <person name="Zhang L."/>
            <person name="Wang M."/>
            <person name="Wang H."/>
            <person name="Hu Z."/>
            <person name="Deng F."/>
        </authorList>
    </citation>
    <scope>NUCLEOTIDE SEQUENCE [LARGE SCALE GENOMIC DNA]</scope>
    <source>
        <strain evidence="1">473</strain>
    </source>
</reference>
<dbReference type="SUPFAM" id="SSF56747">
    <property type="entry name" value="Prim-pol domain"/>
    <property type="match status" value="1"/>
</dbReference>
<dbReference type="PIRSF" id="PIRSF016433">
    <property type="entry name" value="Viral_DNA_prim"/>
    <property type="match status" value="1"/>
</dbReference>
<dbReference type="KEGG" id="vg:26382576"/>
<dbReference type="GeneID" id="26382576"/>